<gene>
    <name evidence="1" type="ORF">ZHD862_LOCUS39407</name>
</gene>
<sequence>ALSHLINSMSENDHPVLLIGEQGVGKSALINDRLKATCGGDISDVFYITINCNAFVFFLN</sequence>
<proteinExistence type="predicted"/>
<dbReference type="SUPFAM" id="SSF52540">
    <property type="entry name" value="P-loop containing nucleoside triphosphate hydrolases"/>
    <property type="match status" value="1"/>
</dbReference>
<dbReference type="Pfam" id="PF12775">
    <property type="entry name" value="AAA_7"/>
    <property type="match status" value="1"/>
</dbReference>
<dbReference type="AlphaFoldDB" id="A0A815X206"/>
<feature type="non-terminal residue" evidence="1">
    <location>
        <position position="1"/>
    </location>
</feature>
<comment type="caution">
    <text evidence="1">The sequence shown here is derived from an EMBL/GenBank/DDBJ whole genome shotgun (WGS) entry which is preliminary data.</text>
</comment>
<protein>
    <submittedName>
        <fullName evidence="1">Uncharacterized protein</fullName>
    </submittedName>
</protein>
<evidence type="ECO:0000313" key="2">
    <source>
        <dbReference type="Proteomes" id="UP000663864"/>
    </source>
</evidence>
<organism evidence="1 2">
    <name type="scientific">Rotaria sordida</name>
    <dbReference type="NCBI Taxonomy" id="392033"/>
    <lineage>
        <taxon>Eukaryota</taxon>
        <taxon>Metazoa</taxon>
        <taxon>Spiralia</taxon>
        <taxon>Gnathifera</taxon>
        <taxon>Rotifera</taxon>
        <taxon>Eurotatoria</taxon>
        <taxon>Bdelloidea</taxon>
        <taxon>Philodinida</taxon>
        <taxon>Philodinidae</taxon>
        <taxon>Rotaria</taxon>
    </lineage>
</organism>
<name>A0A815X206_9BILA</name>
<dbReference type="Proteomes" id="UP000663864">
    <property type="component" value="Unassembled WGS sequence"/>
</dbReference>
<dbReference type="EMBL" id="CAJNOT010018311">
    <property type="protein sequence ID" value="CAF1553680.1"/>
    <property type="molecule type" value="Genomic_DNA"/>
</dbReference>
<dbReference type="InterPro" id="IPR027417">
    <property type="entry name" value="P-loop_NTPase"/>
</dbReference>
<accession>A0A815X206</accession>
<evidence type="ECO:0000313" key="1">
    <source>
        <dbReference type="EMBL" id="CAF1553680.1"/>
    </source>
</evidence>
<reference evidence="1" key="1">
    <citation type="submission" date="2021-02" db="EMBL/GenBank/DDBJ databases">
        <authorList>
            <person name="Nowell W R."/>
        </authorList>
    </citation>
    <scope>NUCLEOTIDE SEQUENCE</scope>
</reference>
<dbReference type="Gene3D" id="3.40.50.300">
    <property type="entry name" value="P-loop containing nucleotide triphosphate hydrolases"/>
    <property type="match status" value="1"/>
</dbReference>